<evidence type="ECO:0000256" key="1">
    <source>
        <dbReference type="SAM" id="SignalP"/>
    </source>
</evidence>
<keyword evidence="4" id="KW-1185">Reference proteome</keyword>
<evidence type="ECO:0000313" key="3">
    <source>
        <dbReference type="EMBL" id="MFI7586421.1"/>
    </source>
</evidence>
<dbReference type="Proteomes" id="UP001612915">
    <property type="component" value="Unassembled WGS sequence"/>
</dbReference>
<organism evidence="3 4">
    <name type="scientific">Spongisporangium articulatum</name>
    <dbReference type="NCBI Taxonomy" id="3362603"/>
    <lineage>
        <taxon>Bacteria</taxon>
        <taxon>Bacillati</taxon>
        <taxon>Actinomycetota</taxon>
        <taxon>Actinomycetes</taxon>
        <taxon>Kineosporiales</taxon>
        <taxon>Kineosporiaceae</taxon>
        <taxon>Spongisporangium</taxon>
    </lineage>
</organism>
<evidence type="ECO:0000313" key="4">
    <source>
        <dbReference type="Proteomes" id="UP001612915"/>
    </source>
</evidence>
<dbReference type="Gene3D" id="3.40.190.120">
    <property type="entry name" value="Osmoprotection protein (prox), domain 2"/>
    <property type="match status" value="1"/>
</dbReference>
<reference evidence="3 4" key="1">
    <citation type="submission" date="2024-10" db="EMBL/GenBank/DDBJ databases">
        <title>The Natural Products Discovery Center: Release of the First 8490 Sequenced Strains for Exploring Actinobacteria Biosynthetic Diversity.</title>
        <authorList>
            <person name="Kalkreuter E."/>
            <person name="Kautsar S.A."/>
            <person name="Yang D."/>
            <person name="Bader C.D."/>
            <person name="Teijaro C.N."/>
            <person name="Fluegel L."/>
            <person name="Davis C.M."/>
            <person name="Simpson J.R."/>
            <person name="Lauterbach L."/>
            <person name="Steele A.D."/>
            <person name="Gui C."/>
            <person name="Meng S."/>
            <person name="Li G."/>
            <person name="Viehrig K."/>
            <person name="Ye F."/>
            <person name="Su P."/>
            <person name="Kiefer A.F."/>
            <person name="Nichols A."/>
            <person name="Cepeda A.J."/>
            <person name="Yan W."/>
            <person name="Fan B."/>
            <person name="Jiang Y."/>
            <person name="Adhikari A."/>
            <person name="Zheng C.-J."/>
            <person name="Schuster L."/>
            <person name="Cowan T.M."/>
            <person name="Smanski M.J."/>
            <person name="Chevrette M.G."/>
            <person name="De Carvalho L.P.S."/>
            <person name="Shen B."/>
        </authorList>
    </citation>
    <scope>NUCLEOTIDE SEQUENCE [LARGE SCALE GENOMIC DNA]</scope>
    <source>
        <strain evidence="3 4">NPDC049639</strain>
    </source>
</reference>
<name>A0ABW8AJ78_9ACTN</name>
<feature type="chain" id="PRO_5046245208" evidence="1">
    <location>
        <begin position="22"/>
        <end position="305"/>
    </location>
</feature>
<comment type="caution">
    <text evidence="3">The sequence shown here is derived from an EMBL/GenBank/DDBJ whole genome shotgun (WGS) entry which is preliminary data.</text>
</comment>
<dbReference type="CDD" id="cd13606">
    <property type="entry name" value="PBP2_ProX_like"/>
    <property type="match status" value="1"/>
</dbReference>
<feature type="signal peptide" evidence="1">
    <location>
        <begin position="1"/>
        <end position="21"/>
    </location>
</feature>
<evidence type="ECO:0000259" key="2">
    <source>
        <dbReference type="Pfam" id="PF04069"/>
    </source>
</evidence>
<sequence length="305" mass="31976">MNRNRLAVVAAVALSALALTACGGSDALSTDSGSSPAAADTITVGSANFPENILLAEIYAGALEAKGVKVSKKLNIGSREVYLKALQDGSIDLLPEYNGYLLQYYDKNAGASTPEQILADLKTKLPATLTVLDQSTAEDTDGLVVTKATADKYKLKSIADLAPYAKNLTLGGPAEWKTRATGVPGLKAKYGLTFKKFVTLDAGGPVTVKALKNGRVDATNLFTTDPSITQNGFVLLSDPNHVFLNANVVPVITKSKVTPTVSTALNAVSAKLTTETLTELMQKVAIDKQDTATVAKEWLTTNGLA</sequence>
<proteinExistence type="predicted"/>
<feature type="domain" description="ABC-type glycine betaine transport system substrate-binding" evidence="2">
    <location>
        <begin position="40"/>
        <end position="300"/>
    </location>
</feature>
<dbReference type="SUPFAM" id="SSF53850">
    <property type="entry name" value="Periplasmic binding protein-like II"/>
    <property type="match status" value="1"/>
</dbReference>
<dbReference type="EMBL" id="JBITLV010000001">
    <property type="protein sequence ID" value="MFI7586421.1"/>
    <property type="molecule type" value="Genomic_DNA"/>
</dbReference>
<dbReference type="RefSeq" id="WP_398276034.1">
    <property type="nucleotide sequence ID" value="NZ_JBITLV010000001.1"/>
</dbReference>
<dbReference type="InterPro" id="IPR007210">
    <property type="entry name" value="ABC_Gly_betaine_transp_sub-bd"/>
</dbReference>
<dbReference type="PROSITE" id="PS51257">
    <property type="entry name" value="PROKAR_LIPOPROTEIN"/>
    <property type="match status" value="1"/>
</dbReference>
<dbReference type="Gene3D" id="3.40.190.10">
    <property type="entry name" value="Periplasmic binding protein-like II"/>
    <property type="match status" value="1"/>
</dbReference>
<accession>A0ABW8AJ78</accession>
<protein>
    <submittedName>
        <fullName evidence="3">ABC transporter substrate-binding protein</fullName>
    </submittedName>
</protein>
<gene>
    <name evidence="3" type="ORF">ACIB24_05040</name>
</gene>
<keyword evidence="1" id="KW-0732">Signal</keyword>
<dbReference type="Pfam" id="PF04069">
    <property type="entry name" value="OpuAC"/>
    <property type="match status" value="1"/>
</dbReference>